<dbReference type="GO" id="GO:0016829">
    <property type="term" value="F:lyase activity"/>
    <property type="evidence" value="ECO:0007669"/>
    <property type="project" value="UniProtKB-UniRule"/>
</dbReference>
<evidence type="ECO:0000256" key="3">
    <source>
        <dbReference type="ARBA" id="ARBA00023150"/>
    </source>
</evidence>
<comment type="catalytic activity">
    <reaction evidence="4">
        <text>Mo-molybdopterin + L-cysteine + AH2 = thio-Mo-molybdopterin + L-alanine + A + H2O</text>
        <dbReference type="Rhea" id="RHEA:42636"/>
        <dbReference type="ChEBI" id="CHEBI:13193"/>
        <dbReference type="ChEBI" id="CHEBI:15377"/>
        <dbReference type="ChEBI" id="CHEBI:17499"/>
        <dbReference type="ChEBI" id="CHEBI:35235"/>
        <dbReference type="ChEBI" id="CHEBI:57972"/>
        <dbReference type="ChEBI" id="CHEBI:71302"/>
        <dbReference type="ChEBI" id="CHEBI:82685"/>
        <dbReference type="EC" id="2.8.1.9"/>
    </reaction>
</comment>
<keyword evidence="2 4" id="KW-0663">Pyridoxal phosphate</keyword>
<sequence>MKKFSFYFIVFLTFVNHLEVFLKSNITLNSNFNTKNDNETLLKEINNNNNNDNDSDRVISVQQNQYSHQRISEFEKQQQSFLNQYSDSYGYNQRIDHIRNNDFSVLNGKVTTQSTNCCYLDHTASTIPSSVQLDLVNQDLKSTIYANPHSLNPIGLKTTESIDQARERILQLFSAPYRQYTVVFTSGCTDALKKVGEYFPWQSKHSTFFYSTEAHNSLLGIREYAAERGSKFRPIQSAFFKQSNNSHFNDIVNVIQREVQPNDGSYSLLAFPAQCNYNGSKYNLEVIKILKQKFKNLKILLDVASFVPTSPFDLSEYPADFIALSFYKMFGYPTGLGALIIKNDCFPLLNKVYFGGGTVNASLSYERFHVFRDVLHQKFEDGTLPYQSIVSLKYGLDILDGLGMENIKKHTFSLIQYLRDKMVELKHSNGSPLLVIYADNHYIDSNRQGAIINFNVLKTNGQPVGFNEVEKLASLCNIHLRIGCFCNPGACHSYLSLTRDDVEKHLKDGHVCWDDKDIIDGKLTGSIRVSLGYMSNFKDIFTFIEFLKDNFIDENHSQLSSPCVSSSINGQADRGDIYLSEINVYPVKSFGAFTVDEWEIGPSGLLYDREWTLIDQNGVYINQKKLPVLSLISTHIDLQDRVLKLKAPEMPELVLPLDYYPRSSMDVIQVCGDSVEGLLYGKDDLETVGDVSNWMYTFTGKQCHLVRKNPDSHRKSRMAVKHNNNDSTTSTTTTTEASKGTRGEEISFANESPFLMISESSVKDLRDRVVSRNQSNSLANEWNWITTSSFRANFVIKGGYPYEEDGYDRFTIGENTFQTIGLCNRCKMICINQTMGIEEKEPLATLSTYRRNQGKIVFGQHLQYVESQEGCDGTIKKLISIHSKVERINNCNT</sequence>
<keyword evidence="6" id="KW-0732">Signal</keyword>
<evidence type="ECO:0000256" key="4">
    <source>
        <dbReference type="HAMAP-Rule" id="MF_03050"/>
    </source>
</evidence>
<feature type="modified residue" description="N6-(pyridoxal phosphate)lysine" evidence="4">
    <location>
        <position position="328"/>
    </location>
</feature>
<dbReference type="InterPro" id="IPR005303">
    <property type="entry name" value="MOCOS_middle"/>
</dbReference>
<dbReference type="Gene3D" id="3.90.1150.10">
    <property type="entry name" value="Aspartate Aminotransferase, domain 1"/>
    <property type="match status" value="1"/>
</dbReference>
<dbReference type="InParanoid" id="D3BH81"/>
<comment type="caution">
    <text evidence="8">The sequence shown here is derived from an EMBL/GenBank/DDBJ whole genome shotgun (WGS) entry which is preliminary data.</text>
</comment>
<evidence type="ECO:0000256" key="2">
    <source>
        <dbReference type="ARBA" id="ARBA00022898"/>
    </source>
</evidence>
<dbReference type="HAMAP" id="MF_03050">
    <property type="entry name" value="MOCOS"/>
    <property type="match status" value="1"/>
</dbReference>
<dbReference type="GO" id="GO:0008265">
    <property type="term" value="F:molybdenum cofactor sulfurtransferase activity"/>
    <property type="evidence" value="ECO:0007669"/>
    <property type="project" value="UniProtKB-UniRule"/>
</dbReference>
<dbReference type="SUPFAM" id="SSF53383">
    <property type="entry name" value="PLP-dependent transferases"/>
    <property type="match status" value="1"/>
</dbReference>
<feature type="domain" description="MOSC" evidence="7">
    <location>
        <begin position="731"/>
        <end position="888"/>
    </location>
</feature>
<dbReference type="FunCoup" id="D3BH81">
    <property type="interactions" value="2"/>
</dbReference>
<evidence type="ECO:0000256" key="5">
    <source>
        <dbReference type="SAM" id="MobiDB-lite"/>
    </source>
</evidence>
<evidence type="ECO:0000313" key="9">
    <source>
        <dbReference type="Proteomes" id="UP000001396"/>
    </source>
</evidence>
<evidence type="ECO:0000256" key="1">
    <source>
        <dbReference type="ARBA" id="ARBA00022679"/>
    </source>
</evidence>
<name>D3BH81_HETP5</name>
<dbReference type="Pfam" id="PF03476">
    <property type="entry name" value="MOSC_N"/>
    <property type="match status" value="1"/>
</dbReference>
<dbReference type="Gene3D" id="3.40.640.10">
    <property type="entry name" value="Type I PLP-dependent aspartate aminotransferase-like (Major domain)"/>
    <property type="match status" value="1"/>
</dbReference>
<dbReference type="OMA" id="PCTRCQM"/>
<feature type="signal peptide" evidence="6">
    <location>
        <begin position="1"/>
        <end position="17"/>
    </location>
</feature>
<dbReference type="Proteomes" id="UP000001396">
    <property type="component" value="Unassembled WGS sequence"/>
</dbReference>
<dbReference type="Pfam" id="PF03473">
    <property type="entry name" value="MOSC"/>
    <property type="match status" value="1"/>
</dbReference>
<accession>D3BH81</accession>
<dbReference type="InterPro" id="IPR000192">
    <property type="entry name" value="Aminotrans_V_dom"/>
</dbReference>
<dbReference type="InterPro" id="IPR028886">
    <property type="entry name" value="MoCo_sulfurase"/>
</dbReference>
<dbReference type="Pfam" id="PF00266">
    <property type="entry name" value="Aminotran_5"/>
    <property type="match status" value="1"/>
</dbReference>
<feature type="active site" evidence="4">
    <location>
        <position position="486"/>
    </location>
</feature>
<feature type="region of interest" description="Disordered" evidence="5">
    <location>
        <begin position="708"/>
        <end position="743"/>
    </location>
</feature>
<dbReference type="InterPro" id="IPR015422">
    <property type="entry name" value="PyrdxlP-dep_Trfase_small"/>
</dbReference>
<comment type="similarity">
    <text evidence="4">Belongs to the class-V pyridoxal-phosphate-dependent aminotransferase family. MOCOS subfamily.</text>
</comment>
<dbReference type="AlphaFoldDB" id="D3BH81"/>
<keyword evidence="1 4" id="KW-0808">Transferase</keyword>
<comment type="function">
    <text evidence="4">Sulfurates the molybdenum cofactor. Sulfation of molybdenum is essential for xanthine dehydrogenase (XDH) and aldehyde oxidase (ADO) enzymes in which molybdenum cofactor is liganded by 1 oxygen and 1 sulfur atom in active form.</text>
</comment>
<dbReference type="SUPFAM" id="SSF141673">
    <property type="entry name" value="MOSC N-terminal domain-like"/>
    <property type="match status" value="1"/>
</dbReference>
<feature type="chain" id="PRO_5003041690" description="Molybdenum cofactor sulfurase" evidence="6">
    <location>
        <begin position="18"/>
        <end position="893"/>
    </location>
</feature>
<evidence type="ECO:0000256" key="6">
    <source>
        <dbReference type="SAM" id="SignalP"/>
    </source>
</evidence>
<dbReference type="InterPro" id="IPR005302">
    <property type="entry name" value="MoCF_Sase_C"/>
</dbReference>
<dbReference type="RefSeq" id="XP_020431586.1">
    <property type="nucleotide sequence ID" value="XM_020578717.1"/>
</dbReference>
<evidence type="ECO:0000313" key="8">
    <source>
        <dbReference type="EMBL" id="EFA79465.1"/>
    </source>
</evidence>
<proteinExistence type="inferred from homology"/>
<evidence type="ECO:0000259" key="7">
    <source>
        <dbReference type="PROSITE" id="PS51340"/>
    </source>
</evidence>
<dbReference type="InterPro" id="IPR015424">
    <property type="entry name" value="PyrdxlP-dep_Trfase"/>
</dbReference>
<dbReference type="PANTHER" id="PTHR14237:SF80">
    <property type="entry name" value="MOLYBDENUM COFACTOR SULFURASE"/>
    <property type="match status" value="1"/>
</dbReference>
<dbReference type="EC" id="2.8.1.9" evidence="4"/>
<dbReference type="GO" id="GO:0006777">
    <property type="term" value="P:Mo-molybdopterin cofactor biosynthetic process"/>
    <property type="evidence" value="ECO:0007669"/>
    <property type="project" value="UniProtKB-UniRule"/>
</dbReference>
<comment type="cofactor">
    <cofactor evidence="4">
        <name>pyridoxal 5'-phosphate</name>
        <dbReference type="ChEBI" id="CHEBI:597326"/>
    </cofactor>
</comment>
<dbReference type="STRING" id="670386.D3BH81"/>
<dbReference type="InterPro" id="IPR015421">
    <property type="entry name" value="PyrdxlP-dep_Trfase_major"/>
</dbReference>
<dbReference type="GO" id="GO:0030151">
    <property type="term" value="F:molybdenum ion binding"/>
    <property type="evidence" value="ECO:0007669"/>
    <property type="project" value="UniProtKB-UniRule"/>
</dbReference>
<protein>
    <recommendedName>
        <fullName evidence="4">Molybdenum cofactor sulfurase</fullName>
        <shortName evidence="4">MCS</shortName>
        <shortName evidence="4">MOS</shortName>
        <shortName evidence="4">MoCo sulfurase</shortName>
        <ecNumber evidence="4">2.8.1.9</ecNumber>
    </recommendedName>
    <alternativeName>
        <fullName evidence="4">Molybdenum cofactor sulfurtransferase</fullName>
    </alternativeName>
</protein>
<dbReference type="PANTHER" id="PTHR14237">
    <property type="entry name" value="MOLYBDOPTERIN COFACTOR SULFURASE MOSC"/>
    <property type="match status" value="1"/>
</dbReference>
<dbReference type="PROSITE" id="PS51340">
    <property type="entry name" value="MOSC"/>
    <property type="match status" value="1"/>
</dbReference>
<keyword evidence="3 4" id="KW-0501">Molybdenum cofactor biosynthesis</keyword>
<keyword evidence="9" id="KW-1185">Reference proteome</keyword>
<dbReference type="EMBL" id="ADBJ01000035">
    <property type="protein sequence ID" value="EFA79465.1"/>
    <property type="molecule type" value="Genomic_DNA"/>
</dbReference>
<dbReference type="GeneID" id="31363364"/>
<organism evidence="8 9">
    <name type="scientific">Heterostelium pallidum (strain ATCC 26659 / Pp 5 / PN500)</name>
    <name type="common">Cellular slime mold</name>
    <name type="synonym">Polysphondylium pallidum</name>
    <dbReference type="NCBI Taxonomy" id="670386"/>
    <lineage>
        <taxon>Eukaryota</taxon>
        <taxon>Amoebozoa</taxon>
        <taxon>Evosea</taxon>
        <taxon>Eumycetozoa</taxon>
        <taxon>Dictyostelia</taxon>
        <taxon>Acytosteliales</taxon>
        <taxon>Acytosteliaceae</taxon>
        <taxon>Heterostelium</taxon>
    </lineage>
</organism>
<reference evidence="8 9" key="1">
    <citation type="journal article" date="2011" name="Genome Res.">
        <title>Phylogeny-wide analysis of social amoeba genomes highlights ancient origins for complex intercellular communication.</title>
        <authorList>
            <person name="Heidel A.J."/>
            <person name="Lawal H.M."/>
            <person name="Felder M."/>
            <person name="Schilde C."/>
            <person name="Helps N.R."/>
            <person name="Tunggal B."/>
            <person name="Rivero F."/>
            <person name="John U."/>
            <person name="Schleicher M."/>
            <person name="Eichinger L."/>
            <person name="Platzer M."/>
            <person name="Noegel A.A."/>
            <person name="Schaap P."/>
            <person name="Gloeckner G."/>
        </authorList>
    </citation>
    <scope>NUCLEOTIDE SEQUENCE [LARGE SCALE GENOMIC DNA]</scope>
    <source>
        <strain evidence="9">ATCC 26659 / Pp 5 / PN500</strain>
    </source>
</reference>
<gene>
    <name evidence="8" type="primary">mocos</name>
    <name evidence="8" type="ORF">PPL_07883</name>
</gene>
<dbReference type="GO" id="GO:0030170">
    <property type="term" value="F:pyridoxal phosphate binding"/>
    <property type="evidence" value="ECO:0007669"/>
    <property type="project" value="UniProtKB-UniRule"/>
</dbReference>